<dbReference type="CTD" id="80224"/>
<dbReference type="InterPro" id="IPR019591">
    <property type="entry name" value="Mrp/NBP35_ATP-bd"/>
</dbReference>
<evidence type="ECO:0000256" key="1">
    <source>
        <dbReference type="ARBA" id="ARBA00022485"/>
    </source>
</evidence>
<dbReference type="InterPro" id="IPR044304">
    <property type="entry name" value="NUBPL-like"/>
</dbReference>
<dbReference type="Gene3D" id="3.40.50.300">
    <property type="entry name" value="P-loop containing nucleotide triphosphate hydrolases"/>
    <property type="match status" value="1"/>
</dbReference>
<dbReference type="GO" id="GO:0005739">
    <property type="term" value="C:mitochondrion"/>
    <property type="evidence" value="ECO:0007669"/>
    <property type="project" value="TreeGrafter"/>
</dbReference>
<evidence type="ECO:0000256" key="3">
    <source>
        <dbReference type="ARBA" id="ARBA00022741"/>
    </source>
</evidence>
<gene>
    <name evidence="9" type="primary">LOC115626334</name>
</gene>
<dbReference type="GO" id="GO:0046872">
    <property type="term" value="F:metal ion binding"/>
    <property type="evidence" value="ECO:0007669"/>
    <property type="project" value="UniProtKB-KW"/>
</dbReference>
<proteinExistence type="inferred from homology"/>
<dbReference type="FunFam" id="3.40.50.300:FF:001278">
    <property type="entry name" value="Iron-sulfur cluster carrier protein"/>
    <property type="match status" value="1"/>
</dbReference>
<keyword evidence="5" id="KW-0408">Iron</keyword>
<dbReference type="GO" id="GO:0016226">
    <property type="term" value="P:iron-sulfur cluster assembly"/>
    <property type="evidence" value="ECO:0007669"/>
    <property type="project" value="InterPro"/>
</dbReference>
<keyword evidence="6" id="KW-0411">Iron-sulfur</keyword>
<keyword evidence="8" id="KW-1185">Reference proteome</keyword>
<dbReference type="Pfam" id="PF10609">
    <property type="entry name" value="ParA"/>
    <property type="match status" value="1"/>
</dbReference>
<evidence type="ECO:0000256" key="7">
    <source>
        <dbReference type="ARBA" id="ARBA00024036"/>
    </source>
</evidence>
<dbReference type="InterPro" id="IPR033756">
    <property type="entry name" value="YlxH/NBP35"/>
</dbReference>
<keyword evidence="1" id="KW-0004">4Fe-4S</keyword>
<dbReference type="GeneID" id="115626334"/>
<keyword evidence="4" id="KW-0067">ATP-binding</keyword>
<dbReference type="PANTHER" id="PTHR42961:SF2">
    <property type="entry name" value="IRON-SULFUR PROTEIN NUBPL"/>
    <property type="match status" value="1"/>
</dbReference>
<comment type="similarity">
    <text evidence="7">Belongs to the Mrp/NBP35 ATP-binding proteins family.</text>
</comment>
<dbReference type="RefSeq" id="XP_030377539.1">
    <property type="nucleotide sequence ID" value="XM_030521679.1"/>
</dbReference>
<dbReference type="Proteomes" id="UP000504634">
    <property type="component" value="Unplaced"/>
</dbReference>
<evidence type="ECO:0000256" key="2">
    <source>
        <dbReference type="ARBA" id="ARBA00022723"/>
    </source>
</evidence>
<keyword evidence="2" id="KW-0479">Metal-binding</keyword>
<dbReference type="HAMAP" id="MF_02040">
    <property type="entry name" value="Mrp_NBP35"/>
    <property type="match status" value="1"/>
</dbReference>
<dbReference type="GO" id="GO:0005524">
    <property type="term" value="F:ATP binding"/>
    <property type="evidence" value="ECO:0007669"/>
    <property type="project" value="UniProtKB-KW"/>
</dbReference>
<evidence type="ECO:0000313" key="9">
    <source>
        <dbReference type="RefSeq" id="XP_030377539.1"/>
    </source>
</evidence>
<keyword evidence="3" id="KW-0547">Nucleotide-binding</keyword>
<evidence type="ECO:0000256" key="5">
    <source>
        <dbReference type="ARBA" id="ARBA00023004"/>
    </source>
</evidence>
<evidence type="ECO:0000256" key="4">
    <source>
        <dbReference type="ARBA" id="ARBA00022840"/>
    </source>
</evidence>
<evidence type="ECO:0000313" key="8">
    <source>
        <dbReference type="Proteomes" id="UP000504634"/>
    </source>
</evidence>
<organism evidence="8 9">
    <name type="scientific">Drosophila lebanonensis</name>
    <name type="common">Fruit fly</name>
    <name type="synonym">Scaptodrosophila lebanonensis</name>
    <dbReference type="NCBI Taxonomy" id="7225"/>
    <lineage>
        <taxon>Eukaryota</taxon>
        <taxon>Metazoa</taxon>
        <taxon>Ecdysozoa</taxon>
        <taxon>Arthropoda</taxon>
        <taxon>Hexapoda</taxon>
        <taxon>Insecta</taxon>
        <taxon>Pterygota</taxon>
        <taxon>Neoptera</taxon>
        <taxon>Endopterygota</taxon>
        <taxon>Diptera</taxon>
        <taxon>Brachycera</taxon>
        <taxon>Muscomorpha</taxon>
        <taxon>Ephydroidea</taxon>
        <taxon>Drosophilidae</taxon>
        <taxon>Scaptodrosophila</taxon>
    </lineage>
</organism>
<name>A0A6J2TNC4_DROLE</name>
<reference evidence="9" key="1">
    <citation type="submission" date="2025-08" db="UniProtKB">
        <authorList>
            <consortium name="RefSeq"/>
        </authorList>
    </citation>
    <scope>IDENTIFICATION</scope>
    <source>
        <strain evidence="9">11010-0011.00</strain>
        <tissue evidence="9">Whole body</tissue>
    </source>
</reference>
<dbReference type="CDD" id="cd02037">
    <property type="entry name" value="Mrp_NBP35"/>
    <property type="match status" value="1"/>
</dbReference>
<sequence>MLQIIEKAMISCNLIAARSRILCYRSFATKLTEHQTAMMARGLPKQAPLPGVRDIVVVASGKGGVGKTTVAVNLAVSMARMGKRVGLLDGDIFGPSIPLMMNLHSEPFVNDKNMMVPPQNYNIKCISMGMLTPPDGAIIWRGPMVMSAIQRLLKGTDWGPLDMLVVDTPPGTGEVHLSLTQHVPIAGVVLVSTPHAAAMEVTLRGAQMYNKFKVPIFGLVENMRYSICSNCNQRMELFKDPEGKSFKGLPDTLVSLPLEPIIAECCESGVPVVIKYPDSEYAKCFTNLAMTISNMLTQRKQTAEAAKDDVRKLS</sequence>
<protein>
    <submittedName>
        <fullName evidence="9">Iron-sulfur protein NUBPL</fullName>
    </submittedName>
</protein>
<dbReference type="SUPFAM" id="SSF52540">
    <property type="entry name" value="P-loop containing nucleoside triphosphate hydrolases"/>
    <property type="match status" value="1"/>
</dbReference>
<evidence type="ECO:0000256" key="6">
    <source>
        <dbReference type="ARBA" id="ARBA00023014"/>
    </source>
</evidence>
<dbReference type="GO" id="GO:0140663">
    <property type="term" value="F:ATP-dependent FeS chaperone activity"/>
    <property type="evidence" value="ECO:0007669"/>
    <property type="project" value="InterPro"/>
</dbReference>
<accession>A0A6J2TNC4</accession>
<dbReference type="OrthoDB" id="1741334at2759"/>
<dbReference type="InterPro" id="IPR027417">
    <property type="entry name" value="P-loop_NTPase"/>
</dbReference>
<dbReference type="GO" id="GO:0032981">
    <property type="term" value="P:mitochondrial respiratory chain complex I assembly"/>
    <property type="evidence" value="ECO:0007669"/>
    <property type="project" value="TreeGrafter"/>
</dbReference>
<dbReference type="PANTHER" id="PTHR42961">
    <property type="entry name" value="IRON-SULFUR PROTEIN NUBPL"/>
    <property type="match status" value="1"/>
</dbReference>
<dbReference type="AlphaFoldDB" id="A0A6J2TNC4"/>
<dbReference type="GO" id="GO:0051539">
    <property type="term" value="F:4 iron, 4 sulfur cluster binding"/>
    <property type="evidence" value="ECO:0007669"/>
    <property type="project" value="UniProtKB-KW"/>
</dbReference>